<evidence type="ECO:0000313" key="7">
    <source>
        <dbReference type="EMBL" id="MFC4299286.1"/>
    </source>
</evidence>
<evidence type="ECO:0000256" key="4">
    <source>
        <dbReference type="ARBA" id="ARBA00023136"/>
    </source>
</evidence>
<evidence type="ECO:0000256" key="1">
    <source>
        <dbReference type="ARBA" id="ARBA00004236"/>
    </source>
</evidence>
<evidence type="ECO:0000256" key="2">
    <source>
        <dbReference type="ARBA" id="ARBA00022448"/>
    </source>
</evidence>
<sequence length="283" mass="31338">MKLFNKLLCAAVMTGAMASSAYAAKGTITMGSMSWEDLTPITYVAKNILEKAGYEVKVTEFSEIGIAYAALVKGDVQFMASQIDYAAQDYWNRNKNRLEKLSPVSYGLYQAVAVPKYVTIDSMEQLNENADKFGDKIVGIEPGSGLMRDAASAVKAYDLKLKLIDGSTAGMTAALKSAVDRKEWIAVTLWEPTWMMVKYDMKFLKDPKNVFPGPQAYYWIGKKGYAEANPEVREILAGIYLPLSAIGDINVGMNDGQTVQQASEAWIAKNADLVKRWENIKKY</sequence>
<comment type="subcellular location">
    <subcellularLocation>
        <location evidence="1">Cell membrane</location>
    </subcellularLocation>
</comment>
<keyword evidence="2" id="KW-0813">Transport</keyword>
<dbReference type="PANTHER" id="PTHR47737">
    <property type="entry name" value="GLYCINE BETAINE/PROLINE BETAINE TRANSPORT SYSTEM PERMEASE PROTEIN PROW"/>
    <property type="match status" value="1"/>
</dbReference>
<keyword evidence="8" id="KW-1185">Reference proteome</keyword>
<dbReference type="CDD" id="cd13639">
    <property type="entry name" value="PBP2_OpuAC_like"/>
    <property type="match status" value="1"/>
</dbReference>
<evidence type="ECO:0000256" key="5">
    <source>
        <dbReference type="SAM" id="SignalP"/>
    </source>
</evidence>
<reference evidence="8" key="1">
    <citation type="journal article" date="2019" name="Int. J. Syst. Evol. Microbiol.">
        <title>The Global Catalogue of Microorganisms (GCM) 10K type strain sequencing project: providing services to taxonomists for standard genome sequencing and annotation.</title>
        <authorList>
            <consortium name="The Broad Institute Genomics Platform"/>
            <consortium name="The Broad Institute Genome Sequencing Center for Infectious Disease"/>
            <person name="Wu L."/>
            <person name="Ma J."/>
        </authorList>
    </citation>
    <scope>NUCLEOTIDE SEQUENCE [LARGE SCALE GENOMIC DNA]</scope>
    <source>
        <strain evidence="8">CGMCC 1.19029</strain>
    </source>
</reference>
<proteinExistence type="predicted"/>
<feature type="signal peptide" evidence="5">
    <location>
        <begin position="1"/>
        <end position="23"/>
    </location>
</feature>
<feature type="chain" id="PRO_5045534686" evidence="5">
    <location>
        <begin position="24"/>
        <end position="283"/>
    </location>
</feature>
<accession>A0ABV8S0X8</accession>
<dbReference type="EMBL" id="JBHSDY010000010">
    <property type="protein sequence ID" value="MFC4299286.1"/>
    <property type="molecule type" value="Genomic_DNA"/>
</dbReference>
<dbReference type="SUPFAM" id="SSF53850">
    <property type="entry name" value="Periplasmic binding protein-like II"/>
    <property type="match status" value="1"/>
</dbReference>
<keyword evidence="5" id="KW-0732">Signal</keyword>
<protein>
    <submittedName>
        <fullName evidence="7">Glycine betaine ABC transporter substrate-binding protein</fullName>
    </submittedName>
</protein>
<evidence type="ECO:0000313" key="8">
    <source>
        <dbReference type="Proteomes" id="UP001595756"/>
    </source>
</evidence>
<comment type="caution">
    <text evidence="7">The sequence shown here is derived from an EMBL/GenBank/DDBJ whole genome shotgun (WGS) entry which is preliminary data.</text>
</comment>
<dbReference type="Pfam" id="PF04069">
    <property type="entry name" value="OpuAC"/>
    <property type="match status" value="1"/>
</dbReference>
<gene>
    <name evidence="7" type="ORF">ACFO0J_14680</name>
</gene>
<dbReference type="Proteomes" id="UP001595756">
    <property type="component" value="Unassembled WGS sequence"/>
</dbReference>
<dbReference type="Gene3D" id="3.40.190.10">
    <property type="entry name" value="Periplasmic binding protein-like II"/>
    <property type="match status" value="1"/>
</dbReference>
<evidence type="ECO:0000259" key="6">
    <source>
        <dbReference type="Pfam" id="PF04069"/>
    </source>
</evidence>
<feature type="domain" description="ABC-type glycine betaine transport system substrate-binding" evidence="6">
    <location>
        <begin position="27"/>
        <end position="269"/>
    </location>
</feature>
<name>A0ABV8S0X8_9BURK</name>
<organism evidence="7 8">
    <name type="scientific">Castellaniella hirudinis</name>
    <dbReference type="NCBI Taxonomy" id="1144617"/>
    <lineage>
        <taxon>Bacteria</taxon>
        <taxon>Pseudomonadati</taxon>
        <taxon>Pseudomonadota</taxon>
        <taxon>Betaproteobacteria</taxon>
        <taxon>Burkholderiales</taxon>
        <taxon>Alcaligenaceae</taxon>
        <taxon>Castellaniella</taxon>
    </lineage>
</organism>
<dbReference type="InterPro" id="IPR007210">
    <property type="entry name" value="ABC_Gly_betaine_transp_sub-bd"/>
</dbReference>
<keyword evidence="3" id="KW-1003">Cell membrane</keyword>
<keyword evidence="4" id="KW-0472">Membrane</keyword>
<dbReference type="PANTHER" id="PTHR47737:SF1">
    <property type="entry name" value="GLYCINE BETAINE_PROLINE BETAINE TRANSPORT SYSTEM PERMEASE PROTEIN PROW"/>
    <property type="match status" value="1"/>
</dbReference>
<dbReference type="Gene3D" id="3.40.190.100">
    <property type="entry name" value="Glycine betaine-binding periplasmic protein, domain 2"/>
    <property type="match status" value="1"/>
</dbReference>
<evidence type="ECO:0000256" key="3">
    <source>
        <dbReference type="ARBA" id="ARBA00022475"/>
    </source>
</evidence>
<dbReference type="RefSeq" id="WP_376813832.1">
    <property type="nucleotide sequence ID" value="NZ_JBHSDY010000010.1"/>
</dbReference>